<dbReference type="EMBL" id="KQ980489">
    <property type="protein sequence ID" value="KYN15822.1"/>
    <property type="molecule type" value="Genomic_DNA"/>
</dbReference>
<sequence length="143" mass="16823">MTIRSLVQRARNGHLVRQRQHHEYDENDARAVTILAIVYLNSHVSIKPPYLRYKKGGIVRMSYTLSFFFQCYLARCRTWLTRFIHFLLVTNKTVLFVISETSHIVIISISPLKSTFYNLDNFIYFKIESLNVSTLFNNINIST</sequence>
<name>A0A195DSP6_9HYME</name>
<dbReference type="AlphaFoldDB" id="A0A195DSP6"/>
<protein>
    <submittedName>
        <fullName evidence="1">Uncharacterized protein</fullName>
    </submittedName>
</protein>
<gene>
    <name evidence="1" type="ORF">ALC57_11902</name>
</gene>
<evidence type="ECO:0000313" key="2">
    <source>
        <dbReference type="Proteomes" id="UP000078492"/>
    </source>
</evidence>
<organism evidence="1 2">
    <name type="scientific">Trachymyrmex cornetzi</name>
    <dbReference type="NCBI Taxonomy" id="471704"/>
    <lineage>
        <taxon>Eukaryota</taxon>
        <taxon>Metazoa</taxon>
        <taxon>Ecdysozoa</taxon>
        <taxon>Arthropoda</taxon>
        <taxon>Hexapoda</taxon>
        <taxon>Insecta</taxon>
        <taxon>Pterygota</taxon>
        <taxon>Neoptera</taxon>
        <taxon>Endopterygota</taxon>
        <taxon>Hymenoptera</taxon>
        <taxon>Apocrita</taxon>
        <taxon>Aculeata</taxon>
        <taxon>Formicoidea</taxon>
        <taxon>Formicidae</taxon>
        <taxon>Myrmicinae</taxon>
        <taxon>Trachymyrmex</taxon>
    </lineage>
</organism>
<dbReference type="Proteomes" id="UP000078492">
    <property type="component" value="Unassembled WGS sequence"/>
</dbReference>
<accession>A0A195DSP6</accession>
<reference evidence="1 2" key="1">
    <citation type="submission" date="2015-09" db="EMBL/GenBank/DDBJ databases">
        <title>Trachymyrmex cornetzi WGS genome.</title>
        <authorList>
            <person name="Nygaard S."/>
            <person name="Hu H."/>
            <person name="Boomsma J."/>
            <person name="Zhang G."/>
        </authorList>
    </citation>
    <scope>NUCLEOTIDE SEQUENCE [LARGE SCALE GENOMIC DNA]</scope>
    <source>
        <strain evidence="1">Tcor2-1</strain>
        <tissue evidence="1">Whole body</tissue>
    </source>
</reference>
<keyword evidence="2" id="KW-1185">Reference proteome</keyword>
<proteinExistence type="predicted"/>
<evidence type="ECO:0000313" key="1">
    <source>
        <dbReference type="EMBL" id="KYN15822.1"/>
    </source>
</evidence>